<gene>
    <name evidence="1" type="ORF">RhiirA4_491813</name>
</gene>
<dbReference type="AlphaFoldDB" id="A0A2I1HWQ5"/>
<sequence>YFSAQDPYNIIPVEYQTKRSHNIKFRAFRFDKLQFDEYEWYNGITRKLFGPFKKIRKLIEDFNNSNYLEKSPLALRVVPLPEFTISRTPHKNRFNSITSNIFFVLIYTTMVQNY</sequence>
<dbReference type="Proteomes" id="UP000234323">
    <property type="component" value="Unassembled WGS sequence"/>
</dbReference>
<comment type="caution">
    <text evidence="1">The sequence shown here is derived from an EMBL/GenBank/DDBJ whole genome shotgun (WGS) entry which is preliminary data.</text>
</comment>
<keyword evidence="2" id="KW-1185">Reference proteome</keyword>
<evidence type="ECO:0000313" key="2">
    <source>
        <dbReference type="Proteomes" id="UP000234323"/>
    </source>
</evidence>
<proteinExistence type="predicted"/>
<dbReference type="EMBL" id="LLXI01009773">
    <property type="protein sequence ID" value="PKY63319.1"/>
    <property type="molecule type" value="Genomic_DNA"/>
</dbReference>
<accession>A0A2I1HWQ5</accession>
<feature type="non-terminal residue" evidence="1">
    <location>
        <position position="1"/>
    </location>
</feature>
<protein>
    <submittedName>
        <fullName evidence="1">Uncharacterized protein</fullName>
    </submittedName>
</protein>
<name>A0A2I1HWQ5_9GLOM</name>
<reference evidence="1 2" key="1">
    <citation type="submission" date="2015-10" db="EMBL/GenBank/DDBJ databases">
        <title>Genome analyses suggest a sexual origin of heterokaryosis in a supposedly ancient asexual fungus.</title>
        <authorList>
            <person name="Ropars J."/>
            <person name="Sedzielewska K."/>
            <person name="Noel J."/>
            <person name="Charron P."/>
            <person name="Farinelli L."/>
            <person name="Marton T."/>
            <person name="Kruger M."/>
            <person name="Pelin A."/>
            <person name="Brachmann A."/>
            <person name="Corradi N."/>
        </authorList>
    </citation>
    <scope>NUCLEOTIDE SEQUENCE [LARGE SCALE GENOMIC DNA]</scope>
    <source>
        <strain evidence="1 2">A4</strain>
    </source>
</reference>
<organism evidence="1 2">
    <name type="scientific">Rhizophagus irregularis</name>
    <dbReference type="NCBI Taxonomy" id="588596"/>
    <lineage>
        <taxon>Eukaryota</taxon>
        <taxon>Fungi</taxon>
        <taxon>Fungi incertae sedis</taxon>
        <taxon>Mucoromycota</taxon>
        <taxon>Glomeromycotina</taxon>
        <taxon>Glomeromycetes</taxon>
        <taxon>Glomerales</taxon>
        <taxon>Glomeraceae</taxon>
        <taxon>Rhizophagus</taxon>
    </lineage>
</organism>
<evidence type="ECO:0000313" key="1">
    <source>
        <dbReference type="EMBL" id="PKY63319.1"/>
    </source>
</evidence>